<evidence type="ECO:0000313" key="2">
    <source>
        <dbReference type="Proteomes" id="UP001500064"/>
    </source>
</evidence>
<organism evidence="1 2">
    <name type="scientific">Nonomuraea maheshkhaliensis</name>
    <dbReference type="NCBI Taxonomy" id="419590"/>
    <lineage>
        <taxon>Bacteria</taxon>
        <taxon>Bacillati</taxon>
        <taxon>Actinomycetota</taxon>
        <taxon>Actinomycetes</taxon>
        <taxon>Streptosporangiales</taxon>
        <taxon>Streptosporangiaceae</taxon>
        <taxon>Nonomuraea</taxon>
    </lineage>
</organism>
<evidence type="ECO:0008006" key="3">
    <source>
        <dbReference type="Google" id="ProtNLM"/>
    </source>
</evidence>
<name>A0ABP4TPZ1_9ACTN</name>
<dbReference type="Proteomes" id="UP001500064">
    <property type="component" value="Unassembled WGS sequence"/>
</dbReference>
<keyword evidence="2" id="KW-1185">Reference proteome</keyword>
<comment type="caution">
    <text evidence="1">The sequence shown here is derived from an EMBL/GenBank/DDBJ whole genome shotgun (WGS) entry which is preliminary data.</text>
</comment>
<dbReference type="EMBL" id="BAAAMU010000181">
    <property type="protein sequence ID" value="GAA1691822.1"/>
    <property type="molecule type" value="Genomic_DNA"/>
</dbReference>
<gene>
    <name evidence="1" type="ORF">GCM10009733_104970</name>
</gene>
<sequence>MPLTSVFRFWVEHGDTPSPGSVYWVRNGDGEERILGIRRAVSAGTVTLMAAFCLTGNAGVASAQDWLGDCPKGSICAYSGVSGSGKRCDWEGNDANWAGGGRPCSFSHKVKSLWNNGRKGNLDDVHLVTCGGAHWALLHGQQEAWTNPTEDAGRGHICIKSHKWFNR</sequence>
<evidence type="ECO:0000313" key="1">
    <source>
        <dbReference type="EMBL" id="GAA1691822.1"/>
    </source>
</evidence>
<proteinExistence type="predicted"/>
<dbReference type="Pfam" id="PF03995">
    <property type="entry name" value="Inhibitor_I36"/>
    <property type="match status" value="1"/>
</dbReference>
<reference evidence="2" key="1">
    <citation type="journal article" date="2019" name="Int. J. Syst. Evol. Microbiol.">
        <title>The Global Catalogue of Microorganisms (GCM) 10K type strain sequencing project: providing services to taxonomists for standard genome sequencing and annotation.</title>
        <authorList>
            <consortium name="The Broad Institute Genomics Platform"/>
            <consortium name="The Broad Institute Genome Sequencing Center for Infectious Disease"/>
            <person name="Wu L."/>
            <person name="Ma J."/>
        </authorList>
    </citation>
    <scope>NUCLEOTIDE SEQUENCE [LARGE SCALE GENOMIC DNA]</scope>
    <source>
        <strain evidence="2">JCM 13929</strain>
    </source>
</reference>
<protein>
    <recommendedName>
        <fullName evidence="3">Peptidase inhibitor family I36 protein</fullName>
    </recommendedName>
</protein>
<accession>A0ABP4TPZ1</accession>